<gene>
    <name evidence="9" type="ORF">D4764_07G0011590</name>
</gene>
<feature type="region of interest" description="Disordered" evidence="7">
    <location>
        <begin position="1"/>
        <end position="104"/>
    </location>
</feature>
<comment type="similarity">
    <text evidence="2">Belongs to the PTEN phosphatase protein family.</text>
</comment>
<dbReference type="InterPro" id="IPR006020">
    <property type="entry name" value="PTB/PI_dom"/>
</dbReference>
<dbReference type="PANTHER" id="PTHR45734:SF5">
    <property type="entry name" value="TENSIN-3"/>
    <property type="match status" value="1"/>
</dbReference>
<dbReference type="Pfam" id="PF00017">
    <property type="entry name" value="SH2"/>
    <property type="match status" value="1"/>
</dbReference>
<keyword evidence="3" id="KW-0597">Phosphoprotein</keyword>
<dbReference type="Pfam" id="PF08416">
    <property type="entry name" value="PTB"/>
    <property type="match status" value="1"/>
</dbReference>
<dbReference type="FunFam" id="2.30.29.30:FF:000039">
    <property type="entry name" value="Tensin 1"/>
    <property type="match status" value="1"/>
</dbReference>
<evidence type="ECO:0000256" key="3">
    <source>
        <dbReference type="ARBA" id="ARBA00022553"/>
    </source>
</evidence>
<evidence type="ECO:0000256" key="6">
    <source>
        <dbReference type="PROSITE-ProRule" id="PRU00191"/>
    </source>
</evidence>
<proteinExistence type="inferred from homology"/>
<comment type="subcellular location">
    <subcellularLocation>
        <location evidence="1">Cell junction</location>
        <location evidence="1">Focal adhesion</location>
    </subcellularLocation>
</comment>
<evidence type="ECO:0000256" key="2">
    <source>
        <dbReference type="ARBA" id="ARBA00007881"/>
    </source>
</evidence>
<protein>
    <submittedName>
        <fullName evidence="9">Tensin-3 Tensin-like SH2 domain-containing protein 1</fullName>
    </submittedName>
</protein>
<dbReference type="InterPro" id="IPR051484">
    <property type="entry name" value="Tensin_PTEN_phosphatase"/>
</dbReference>
<feature type="region of interest" description="Disordered" evidence="7">
    <location>
        <begin position="148"/>
        <end position="216"/>
    </location>
</feature>
<evidence type="ECO:0000256" key="4">
    <source>
        <dbReference type="ARBA" id="ARBA00022949"/>
    </source>
</evidence>
<dbReference type="InterPro" id="IPR011993">
    <property type="entry name" value="PH-like_dom_sf"/>
</dbReference>
<dbReference type="InterPro" id="IPR033929">
    <property type="entry name" value="Tensin_PTB"/>
</dbReference>
<feature type="compositionally biased region" description="Low complexity" evidence="7">
    <location>
        <begin position="174"/>
        <end position="202"/>
    </location>
</feature>
<dbReference type="InterPro" id="IPR013625">
    <property type="entry name" value="PTB"/>
</dbReference>
<dbReference type="SUPFAM" id="SSF55550">
    <property type="entry name" value="SH2 domain"/>
    <property type="match status" value="1"/>
</dbReference>
<dbReference type="GO" id="GO:0005925">
    <property type="term" value="C:focal adhesion"/>
    <property type="evidence" value="ECO:0007669"/>
    <property type="project" value="UniProtKB-SubCell"/>
</dbReference>
<dbReference type="Gene3D" id="2.30.29.30">
    <property type="entry name" value="Pleckstrin-homology domain (PH domain)/Phosphotyrosine-binding domain (PTB)"/>
    <property type="match status" value="1"/>
</dbReference>
<sequence length="469" mass="50091">MSDSPETGGQLGSSPLLHNDVDSRSFLDSPNHSGSTEGGLLGAEVAPGPRQRSLGSMCSVSSESSVPPTDSATPPSWHDRIPTPQSSPLLSVSTPNASSSPRGAFRGLTRGLGLHREMNSTDLPLLLLGNGSLEHSLLEAVEDLKGLNLGVGQKGPPPVLPEKRRGSESRELLSHSPSLSGSSSPHSSSSLPFSSPMSPDSPRGVSGVPSPGADFGSKTEAVKFVQDTSKFWYKPDISRDQAIAVLKDKEPGAFIVRDSHSFRGAYGLAMKVATPPPSVLQQSKKGGDLASELVRHFLIECTQRGVRLKGCPNEPYFDPMLDLNEKPSVTAANSAAELLRQGAACNVWYLGSVALESLTGHQAVQKATTLTISMDPPPQSTVVHFKVSAQGITLTDNQRKLFFRRHYAVSTVIFCSLDPQGRKLFGFVARKDQSETENMCHLFAEHDPEQPASAIVNFVSKVMIGSHKK</sequence>
<feature type="compositionally biased region" description="Basic and acidic residues" evidence="7">
    <location>
        <begin position="161"/>
        <end position="173"/>
    </location>
</feature>
<evidence type="ECO:0000256" key="5">
    <source>
        <dbReference type="ARBA" id="ARBA00022999"/>
    </source>
</evidence>
<dbReference type="SUPFAM" id="SSF50729">
    <property type="entry name" value="PH domain-like"/>
    <property type="match status" value="1"/>
</dbReference>
<dbReference type="PROSITE" id="PS50001">
    <property type="entry name" value="SH2"/>
    <property type="match status" value="1"/>
</dbReference>
<dbReference type="SMART" id="SM00462">
    <property type="entry name" value="PTB"/>
    <property type="match status" value="1"/>
</dbReference>
<dbReference type="InterPro" id="IPR036860">
    <property type="entry name" value="SH2_dom_sf"/>
</dbReference>
<dbReference type="SMART" id="SM00252">
    <property type="entry name" value="SH2"/>
    <property type="match status" value="1"/>
</dbReference>
<feature type="domain" description="SH2" evidence="8">
    <location>
        <begin position="232"/>
        <end position="340"/>
    </location>
</feature>
<keyword evidence="5 6" id="KW-0727">SH2 domain</keyword>
<evidence type="ECO:0000256" key="7">
    <source>
        <dbReference type="SAM" id="MobiDB-lite"/>
    </source>
</evidence>
<dbReference type="Proteomes" id="UP000324091">
    <property type="component" value="Chromosome 7"/>
</dbReference>
<dbReference type="AlphaFoldDB" id="A0A5C6MYE3"/>
<evidence type="ECO:0000313" key="9">
    <source>
        <dbReference type="EMBL" id="TWW58440.1"/>
    </source>
</evidence>
<dbReference type="InterPro" id="IPR000980">
    <property type="entry name" value="SH2"/>
</dbReference>
<evidence type="ECO:0000259" key="8">
    <source>
        <dbReference type="PROSITE" id="PS50001"/>
    </source>
</evidence>
<feature type="compositionally biased region" description="Polar residues" evidence="7">
    <location>
        <begin position="26"/>
        <end position="35"/>
    </location>
</feature>
<dbReference type="CDD" id="cd01213">
    <property type="entry name" value="PTB_tensin"/>
    <property type="match status" value="1"/>
</dbReference>
<feature type="compositionally biased region" description="Polar residues" evidence="7">
    <location>
        <begin position="83"/>
        <end position="101"/>
    </location>
</feature>
<evidence type="ECO:0000313" key="10">
    <source>
        <dbReference type="Proteomes" id="UP000324091"/>
    </source>
</evidence>
<organism evidence="9 10">
    <name type="scientific">Takifugu flavidus</name>
    <name type="common">sansaifugu</name>
    <dbReference type="NCBI Taxonomy" id="433684"/>
    <lineage>
        <taxon>Eukaryota</taxon>
        <taxon>Metazoa</taxon>
        <taxon>Chordata</taxon>
        <taxon>Craniata</taxon>
        <taxon>Vertebrata</taxon>
        <taxon>Euteleostomi</taxon>
        <taxon>Actinopterygii</taxon>
        <taxon>Neopterygii</taxon>
        <taxon>Teleostei</taxon>
        <taxon>Neoteleostei</taxon>
        <taxon>Acanthomorphata</taxon>
        <taxon>Eupercaria</taxon>
        <taxon>Tetraodontiformes</taxon>
        <taxon>Tetradontoidea</taxon>
        <taxon>Tetraodontidae</taxon>
        <taxon>Takifugu</taxon>
    </lineage>
</organism>
<dbReference type="PANTHER" id="PTHR45734">
    <property type="entry name" value="TENSIN"/>
    <property type="match status" value="1"/>
</dbReference>
<reference evidence="9 10" key="1">
    <citation type="submission" date="2019-04" db="EMBL/GenBank/DDBJ databases">
        <title>Chromosome genome assembly for Takifugu flavidus.</title>
        <authorList>
            <person name="Xiao S."/>
        </authorList>
    </citation>
    <scope>NUCLEOTIDE SEQUENCE [LARGE SCALE GENOMIC DNA]</scope>
    <source>
        <strain evidence="9">HTHZ2018</strain>
        <tissue evidence="9">Muscle</tissue>
    </source>
</reference>
<evidence type="ECO:0000256" key="1">
    <source>
        <dbReference type="ARBA" id="ARBA00004246"/>
    </source>
</evidence>
<dbReference type="EMBL" id="RHFK02000020">
    <property type="protein sequence ID" value="TWW58440.1"/>
    <property type="molecule type" value="Genomic_DNA"/>
</dbReference>
<comment type="caution">
    <text evidence="9">The sequence shown here is derived from an EMBL/GenBank/DDBJ whole genome shotgun (WGS) entry which is preliminary data.</text>
</comment>
<dbReference type="Gene3D" id="3.30.505.10">
    <property type="entry name" value="SH2 domain"/>
    <property type="match status" value="1"/>
</dbReference>
<accession>A0A5C6MYE3</accession>
<name>A0A5C6MYE3_9TELE</name>
<feature type="compositionally biased region" description="Low complexity" evidence="7">
    <location>
        <begin position="53"/>
        <end position="65"/>
    </location>
</feature>
<keyword evidence="4" id="KW-0965">Cell junction</keyword>
<keyword evidence="10" id="KW-1185">Reference proteome</keyword>